<evidence type="ECO:0000256" key="20">
    <source>
        <dbReference type="ARBA" id="ARBA00034003"/>
    </source>
</evidence>
<dbReference type="InterPro" id="IPR012340">
    <property type="entry name" value="NA-bd_OB-fold"/>
</dbReference>
<dbReference type="Pfam" id="PF21686">
    <property type="entry name" value="LigD_Prim-Pol"/>
    <property type="match status" value="1"/>
</dbReference>
<evidence type="ECO:0000256" key="14">
    <source>
        <dbReference type="ARBA" id="ARBA00023125"/>
    </source>
</evidence>
<evidence type="ECO:0000256" key="8">
    <source>
        <dbReference type="ARBA" id="ARBA00022741"/>
    </source>
</evidence>
<keyword evidence="4" id="KW-0808">Transferase</keyword>
<feature type="region of interest" description="Disordered" evidence="21">
    <location>
        <begin position="536"/>
        <end position="567"/>
    </location>
</feature>
<keyword evidence="18" id="KW-0511">Multifunctional enzyme</keyword>
<dbReference type="NCBIfam" id="TIGR02778">
    <property type="entry name" value="ligD_pol"/>
    <property type="match status" value="1"/>
</dbReference>
<protein>
    <recommendedName>
        <fullName evidence="2">DNA ligase (ATP)</fullName>
        <ecNumber evidence="2">6.5.1.1</ecNumber>
    </recommendedName>
    <alternativeName>
        <fullName evidence="19">NHEJ DNA polymerase</fullName>
    </alternativeName>
</protein>
<evidence type="ECO:0000256" key="4">
    <source>
        <dbReference type="ARBA" id="ARBA00022679"/>
    </source>
</evidence>
<evidence type="ECO:0000256" key="1">
    <source>
        <dbReference type="ARBA" id="ARBA00001936"/>
    </source>
</evidence>
<evidence type="ECO:0000256" key="17">
    <source>
        <dbReference type="ARBA" id="ARBA00023211"/>
    </source>
</evidence>
<dbReference type="PANTHER" id="PTHR42705:SF2">
    <property type="entry name" value="BIFUNCTIONAL NON-HOMOLOGOUS END JOINING PROTEIN LIGD"/>
    <property type="match status" value="1"/>
</dbReference>
<dbReference type="NCBIfam" id="TIGR02779">
    <property type="entry name" value="NHEJ_ligase_lig"/>
    <property type="match status" value="1"/>
</dbReference>
<keyword evidence="24" id="KW-1185">Reference proteome</keyword>
<evidence type="ECO:0000259" key="22">
    <source>
        <dbReference type="PROSITE" id="PS50160"/>
    </source>
</evidence>
<dbReference type="EC" id="6.5.1.1" evidence="2"/>
<evidence type="ECO:0000256" key="11">
    <source>
        <dbReference type="ARBA" id="ARBA00022839"/>
    </source>
</evidence>
<dbReference type="PANTHER" id="PTHR42705">
    <property type="entry name" value="BIFUNCTIONAL NON-HOMOLOGOUS END JOINING PROTEIN LIGD"/>
    <property type="match status" value="1"/>
</dbReference>
<evidence type="ECO:0000256" key="12">
    <source>
        <dbReference type="ARBA" id="ARBA00022840"/>
    </source>
</evidence>
<dbReference type="CDD" id="cd07971">
    <property type="entry name" value="OBF_DNA_ligase_LigD"/>
    <property type="match status" value="1"/>
</dbReference>
<evidence type="ECO:0000256" key="10">
    <source>
        <dbReference type="ARBA" id="ARBA00022801"/>
    </source>
</evidence>
<dbReference type="Proteomes" id="UP001575105">
    <property type="component" value="Unassembled WGS sequence"/>
</dbReference>
<reference evidence="23 24" key="1">
    <citation type="submission" date="2024-08" db="EMBL/GenBank/DDBJ databases">
        <title>Whole-genome sequencing of halo(alkali)philic microorganisms from hypersaline lakes.</title>
        <authorList>
            <person name="Sorokin D.Y."/>
            <person name="Merkel A.Y."/>
            <person name="Messina E."/>
            <person name="Yakimov M."/>
        </authorList>
    </citation>
    <scope>NUCLEOTIDE SEQUENCE [LARGE SCALE GENOMIC DNA]</scope>
    <source>
        <strain evidence="23 24">AB-hyl4</strain>
    </source>
</reference>
<dbReference type="EMBL" id="JBGUBD010000003">
    <property type="protein sequence ID" value="MFA9477903.1"/>
    <property type="molecule type" value="Genomic_DNA"/>
</dbReference>
<keyword evidence="8" id="KW-0547">Nucleotide-binding</keyword>
<feature type="region of interest" description="Disordered" evidence="21">
    <location>
        <begin position="1"/>
        <end position="29"/>
    </location>
</feature>
<dbReference type="InterPro" id="IPR014143">
    <property type="entry name" value="NHEJ_ligase_prk"/>
</dbReference>
<gene>
    <name evidence="23" type="primary">ligD</name>
    <name evidence="23" type="ORF">ACERK3_06285</name>
</gene>
<evidence type="ECO:0000256" key="3">
    <source>
        <dbReference type="ARBA" id="ARBA00022598"/>
    </source>
</evidence>
<comment type="catalytic activity">
    <reaction evidence="20">
        <text>ATP + (deoxyribonucleotide)n-3'-hydroxyl + 5'-phospho-(deoxyribonucleotide)m = (deoxyribonucleotide)n+m + AMP + diphosphate.</text>
        <dbReference type="EC" id="6.5.1.1"/>
    </reaction>
</comment>
<dbReference type="InterPro" id="IPR052171">
    <property type="entry name" value="NHEJ_LigD"/>
</dbReference>
<dbReference type="InterPro" id="IPR014146">
    <property type="entry name" value="LigD_ligase_dom"/>
</dbReference>
<dbReference type="NCBIfam" id="TIGR02776">
    <property type="entry name" value="NHEJ_ligase_prk"/>
    <property type="match status" value="1"/>
</dbReference>
<keyword evidence="17" id="KW-0464">Manganese</keyword>
<dbReference type="InterPro" id="IPR012309">
    <property type="entry name" value="DNA_ligase_ATP-dep_C"/>
</dbReference>
<keyword evidence="3 23" id="KW-0436">Ligase</keyword>
<keyword evidence="15" id="KW-0233">DNA recombination</keyword>
<dbReference type="RefSeq" id="WP_425344827.1">
    <property type="nucleotide sequence ID" value="NZ_JBGUBD010000003.1"/>
</dbReference>
<dbReference type="NCBIfam" id="TIGR02777">
    <property type="entry name" value="LigD_PE_dom"/>
    <property type="match status" value="1"/>
</dbReference>
<evidence type="ECO:0000256" key="18">
    <source>
        <dbReference type="ARBA" id="ARBA00023268"/>
    </source>
</evidence>
<dbReference type="Gene3D" id="3.30.470.30">
    <property type="entry name" value="DNA ligase/mRNA capping enzyme"/>
    <property type="match status" value="1"/>
</dbReference>
<keyword evidence="9" id="KW-0227">DNA damage</keyword>
<dbReference type="PROSITE" id="PS50160">
    <property type="entry name" value="DNA_LIGASE_A3"/>
    <property type="match status" value="1"/>
</dbReference>
<dbReference type="Gene3D" id="2.40.50.140">
    <property type="entry name" value="Nucleic acid-binding proteins"/>
    <property type="match status" value="1"/>
</dbReference>
<accession>A0ABV4U4S1</accession>
<keyword evidence="5" id="KW-0548">Nucleotidyltransferase</keyword>
<evidence type="ECO:0000256" key="13">
    <source>
        <dbReference type="ARBA" id="ARBA00022932"/>
    </source>
</evidence>
<name>A0ABV4U4S1_9BACT</name>
<dbReference type="InterPro" id="IPR014144">
    <property type="entry name" value="LigD_PE_domain"/>
</dbReference>
<dbReference type="Gene3D" id="3.30.1490.70">
    <property type="match status" value="1"/>
</dbReference>
<sequence length="866" mass="96225">MTRLSTYRSKRRASITSEPGVAPEQHARADLSWGPDGRRWVVQHHDASRLHYDLRLEHDGVLLSWAVPKGPPMHPGRKALAVHVEDHPLDYADFEGTIPEGQYGGGTVLVWDRGGYEPIGADDLAEMYQRGRLKFRLRGEKLRGRFTLVKMAGPRSDGGRNWLLVKDRDEHIRADDEPDITEAEPLSVKTGRSLEQIASGEVAETAGVTAIEQDPPKQAVRAKMPESIPPQLATLVDTAPVGEQWIHEIKFDGYRALIYLAAGQMRLLTRNGKDWTDRFRAIGQALAHLPARNAIFDGELVAFEPSGRTSFQQLQNALRHRSHVTFVAFDLLYLDGYDLRACPQIERKQRLRELIDEGVGLDDPTIRYVDHQPGSGRVFFKHACHAELEGIISKRADAPYTSGRSRTWTKTKCSKRQEFVVVGWTKPSGSRRGFGSLLLAYHDADHLLQYCGRVGTGFNAQSLKSIRERLDGLARKSPAVADAPTRERREARWVTPQLVAEVAFAGWTDDGMLRHAAFQGLRDDKPADAVVREVEKPEPEVTAMAGQNDKAAGNNRSVTSPGRGPQPVEVAGVSLSNADRVLYPEQGATKADLAAHYERVADRLLAYIADRPLSVVRCPRGRGAHCFYQKHISEGLPAEIQSIDVAEAGEKSEQYLAVSNLAGVIALVQIGVLEIHPWSSRRDRLDRPDRLIFDLDPGPEVTWEQVIDAAMLVRDSLEQIGLQSFVQATGGKGLHVIAPIRRTLDWSSVKQLTHAIATAIASAHPKRYVAVMTKAKRKGRVFIDYLRNSRGATAAAPYSTRARHGAPVVTPLRWDELATLDAPDHYTLANLPRRLAQLKHDPWAELDDLQQTVSRKVLNMLDIAAD</sequence>
<evidence type="ECO:0000256" key="2">
    <source>
        <dbReference type="ARBA" id="ARBA00012727"/>
    </source>
</evidence>
<evidence type="ECO:0000256" key="21">
    <source>
        <dbReference type="SAM" id="MobiDB-lite"/>
    </source>
</evidence>
<evidence type="ECO:0000256" key="5">
    <source>
        <dbReference type="ARBA" id="ARBA00022695"/>
    </source>
</evidence>
<organism evidence="23 24">
    <name type="scientific">Natronomicrosphaera hydrolytica</name>
    <dbReference type="NCBI Taxonomy" id="3242702"/>
    <lineage>
        <taxon>Bacteria</taxon>
        <taxon>Pseudomonadati</taxon>
        <taxon>Planctomycetota</taxon>
        <taxon>Phycisphaerae</taxon>
        <taxon>Phycisphaerales</taxon>
        <taxon>Phycisphaeraceae</taxon>
        <taxon>Natronomicrosphaera</taxon>
    </lineage>
</organism>
<keyword evidence="13" id="KW-0239">DNA-directed DNA polymerase</keyword>
<evidence type="ECO:0000313" key="23">
    <source>
        <dbReference type="EMBL" id="MFA9477903.1"/>
    </source>
</evidence>
<dbReference type="GO" id="GO:0003910">
    <property type="term" value="F:DNA ligase (ATP) activity"/>
    <property type="evidence" value="ECO:0007669"/>
    <property type="project" value="UniProtKB-EC"/>
</dbReference>
<keyword evidence="6" id="KW-0540">Nuclease</keyword>
<dbReference type="InterPro" id="IPR014145">
    <property type="entry name" value="LigD_pol_dom"/>
</dbReference>
<comment type="caution">
    <text evidence="23">The sequence shown here is derived from an EMBL/GenBank/DDBJ whole genome shotgun (WGS) entry which is preliminary data.</text>
</comment>
<dbReference type="Pfam" id="PF04679">
    <property type="entry name" value="DNA_ligase_A_C"/>
    <property type="match status" value="1"/>
</dbReference>
<dbReference type="Pfam" id="PF13298">
    <property type="entry name" value="LigD_N"/>
    <property type="match status" value="1"/>
</dbReference>
<evidence type="ECO:0000256" key="9">
    <source>
        <dbReference type="ARBA" id="ARBA00022763"/>
    </source>
</evidence>
<keyword evidence="12" id="KW-0067">ATP-binding</keyword>
<proteinExistence type="predicted"/>
<dbReference type="Gene3D" id="3.90.920.10">
    <property type="entry name" value="DNA primase, PRIM domain"/>
    <property type="match status" value="1"/>
</dbReference>
<dbReference type="NCBIfam" id="NF004628">
    <property type="entry name" value="PRK05972.1"/>
    <property type="match status" value="1"/>
</dbReference>
<dbReference type="SUPFAM" id="SSF50249">
    <property type="entry name" value="Nucleic acid-binding proteins"/>
    <property type="match status" value="1"/>
</dbReference>
<evidence type="ECO:0000256" key="15">
    <source>
        <dbReference type="ARBA" id="ARBA00023172"/>
    </source>
</evidence>
<keyword evidence="14" id="KW-0238">DNA-binding</keyword>
<keyword evidence="16" id="KW-0234">DNA repair</keyword>
<feature type="domain" description="ATP-dependent DNA ligase family profile" evidence="22">
    <location>
        <begin position="317"/>
        <end position="412"/>
    </location>
</feature>
<dbReference type="Pfam" id="PF01068">
    <property type="entry name" value="DNA_ligase_A_M"/>
    <property type="match status" value="1"/>
</dbReference>
<evidence type="ECO:0000256" key="19">
    <source>
        <dbReference type="ARBA" id="ARBA00029943"/>
    </source>
</evidence>
<keyword evidence="10" id="KW-0378">Hydrolase</keyword>
<keyword evidence="11" id="KW-0269">Exonuclease</keyword>
<keyword evidence="7" id="KW-0479">Metal-binding</keyword>
<evidence type="ECO:0000256" key="7">
    <source>
        <dbReference type="ARBA" id="ARBA00022723"/>
    </source>
</evidence>
<comment type="cofactor">
    <cofactor evidence="1">
        <name>Mn(2+)</name>
        <dbReference type="ChEBI" id="CHEBI:29035"/>
    </cofactor>
</comment>
<dbReference type="InterPro" id="IPR012310">
    <property type="entry name" value="DNA_ligase_ATP-dep_cent"/>
</dbReference>
<evidence type="ECO:0000313" key="24">
    <source>
        <dbReference type="Proteomes" id="UP001575105"/>
    </source>
</evidence>
<dbReference type="CDD" id="cd07906">
    <property type="entry name" value="Adenylation_DNA_ligase_LigD_LigC"/>
    <property type="match status" value="1"/>
</dbReference>
<evidence type="ECO:0000256" key="6">
    <source>
        <dbReference type="ARBA" id="ARBA00022722"/>
    </source>
</evidence>
<dbReference type="SUPFAM" id="SSF56091">
    <property type="entry name" value="DNA ligase/mRNA capping enzyme, catalytic domain"/>
    <property type="match status" value="1"/>
</dbReference>
<evidence type="ECO:0000256" key="16">
    <source>
        <dbReference type="ARBA" id="ARBA00023204"/>
    </source>
</evidence>